<dbReference type="GO" id="GO:0009307">
    <property type="term" value="P:DNA restriction-modification system"/>
    <property type="evidence" value="ECO:0007669"/>
    <property type="project" value="InterPro"/>
</dbReference>
<dbReference type="GO" id="GO:0043565">
    <property type="term" value="F:sequence-specific DNA binding"/>
    <property type="evidence" value="ECO:0007669"/>
    <property type="project" value="TreeGrafter"/>
</dbReference>
<dbReference type="PANTHER" id="PTHR30481:SF3">
    <property type="entry name" value="DNA ADENINE METHYLASE"/>
    <property type="match status" value="1"/>
</dbReference>
<dbReference type="AlphaFoldDB" id="A0AAV3J636"/>
<dbReference type="Proteomes" id="UP000014107">
    <property type="component" value="Unassembled WGS sequence"/>
</dbReference>
<dbReference type="GO" id="GO:0032259">
    <property type="term" value="P:methylation"/>
    <property type="evidence" value="ECO:0007669"/>
    <property type="project" value="UniProtKB-KW"/>
</dbReference>
<keyword evidence="11" id="KW-1185">Reference proteome</keyword>
<accession>A0AAV3J636</accession>
<evidence type="ECO:0000256" key="2">
    <source>
        <dbReference type="ARBA" id="ARBA00011900"/>
    </source>
</evidence>
<dbReference type="InterPro" id="IPR002052">
    <property type="entry name" value="DNA_methylase_N6_adenine_CS"/>
</dbReference>
<dbReference type="GO" id="GO:1904047">
    <property type="term" value="F:S-adenosyl-L-methionine binding"/>
    <property type="evidence" value="ECO:0007669"/>
    <property type="project" value="TreeGrafter"/>
</dbReference>
<dbReference type="Pfam" id="PF02086">
    <property type="entry name" value="MethyltransfD12"/>
    <property type="match status" value="1"/>
</dbReference>
<dbReference type="Proteomes" id="UP000014104">
    <property type="component" value="Unassembled WGS sequence"/>
</dbReference>
<dbReference type="GO" id="GO:0006298">
    <property type="term" value="P:mismatch repair"/>
    <property type="evidence" value="ECO:0007669"/>
    <property type="project" value="TreeGrafter"/>
</dbReference>
<protein>
    <recommendedName>
        <fullName evidence="2 8">Site-specific DNA-methyltransferase (adenine-specific)</fullName>
        <ecNumber evidence="2 8">2.1.1.72</ecNumber>
    </recommendedName>
</protein>
<dbReference type="EMBL" id="ASWL01000002">
    <property type="protein sequence ID" value="EOU23946.1"/>
    <property type="molecule type" value="Genomic_DNA"/>
</dbReference>
<dbReference type="InterPro" id="IPR023095">
    <property type="entry name" value="Ade_MeTrfase_dom_2"/>
</dbReference>
<comment type="caution">
    <text evidence="10">The sequence shown here is derived from an EMBL/GenBank/DDBJ whole genome shotgun (WGS) entry which is preliminary data.</text>
</comment>
<organism evidence="10 12">
    <name type="scientific">Enterococcus avium ATCC 14025</name>
    <dbReference type="NCBI Taxonomy" id="1140002"/>
    <lineage>
        <taxon>Bacteria</taxon>
        <taxon>Bacillati</taxon>
        <taxon>Bacillota</taxon>
        <taxon>Bacilli</taxon>
        <taxon>Lactobacillales</taxon>
        <taxon>Enterococcaceae</taxon>
        <taxon>Enterococcus</taxon>
    </lineage>
</organism>
<dbReference type="EC" id="2.1.1.72" evidence="2 8"/>
<sequence>MENLKEEIVAKPFLRWAGGKNWLIKYLDKITKNLKYNNYYEPFLGGGSIFFSMNPREKIYISDLNEELMNAYKIVQKEPNRLVEELRSYDNNEEFYYEMRSKKIEDPFFKAAKFIYLNKTSFNGIYRVNNNGDYNVPFGFKTQYNIDEENFYAVSKRLKKANIHFGDFSDNVRKISEGDLVVLDPPYTVSHNENGFIKYNQKLFSIEDQYRLSRFIDQIKASGAYYILTNAAHETIIEIFDKEGDYRYNFSRASSIGGKNASRGQVKEFVFTNIREG</sequence>
<dbReference type="PANTHER" id="PTHR30481">
    <property type="entry name" value="DNA ADENINE METHYLASE"/>
    <property type="match status" value="1"/>
</dbReference>
<evidence type="ECO:0000256" key="1">
    <source>
        <dbReference type="ARBA" id="ARBA00006594"/>
    </source>
</evidence>
<proteinExistence type="inferred from homology"/>
<reference evidence="10 12" key="2">
    <citation type="submission" date="2013-03" db="EMBL/GenBank/DDBJ databases">
        <title>The Genome Sequence of Enterococcus avium ATCC_14025 (PacBio/Illumina hybrid assembly).</title>
        <authorList>
            <consortium name="The Broad Institute Genomics Platform"/>
            <consortium name="The Broad Institute Genome Sequencing Center for Infectious Disease"/>
            <person name="Earl A."/>
            <person name="Russ C."/>
            <person name="Gilmore M."/>
            <person name="Surin D."/>
            <person name="Walker B."/>
            <person name="Young S."/>
            <person name="Zeng Q."/>
            <person name="Gargeya S."/>
            <person name="Fitzgerald M."/>
            <person name="Haas B."/>
            <person name="Abouelleil A."/>
            <person name="Allen A.W."/>
            <person name="Alvarado L."/>
            <person name="Arachchi H.M."/>
            <person name="Berlin A.M."/>
            <person name="Chapman S.B."/>
            <person name="Gainer-Dewar J."/>
            <person name="Goldberg J."/>
            <person name="Griggs A."/>
            <person name="Gujja S."/>
            <person name="Hansen M."/>
            <person name="Howarth C."/>
            <person name="Imamovic A."/>
            <person name="Ireland A."/>
            <person name="Larimer J."/>
            <person name="McCowan C."/>
            <person name="Murphy C."/>
            <person name="Pearson M."/>
            <person name="Poon T.W."/>
            <person name="Priest M."/>
            <person name="Roberts A."/>
            <person name="Saif S."/>
            <person name="Shea T."/>
            <person name="Sisk P."/>
            <person name="Sykes S."/>
            <person name="Wortman J."/>
            <person name="Nusbaum C."/>
            <person name="Birren B."/>
        </authorList>
    </citation>
    <scope>NUCLEOTIDE SEQUENCE [LARGE SCALE GENOMIC DNA]</scope>
    <source>
        <strain evidence="10 12">ATCC 14025</strain>
    </source>
</reference>
<evidence type="ECO:0000256" key="3">
    <source>
        <dbReference type="ARBA" id="ARBA00022603"/>
    </source>
</evidence>
<dbReference type="Gene3D" id="3.40.50.150">
    <property type="entry name" value="Vaccinia Virus protein VP39"/>
    <property type="match status" value="1"/>
</dbReference>
<dbReference type="InterPro" id="IPR012327">
    <property type="entry name" value="MeTrfase_D12"/>
</dbReference>
<evidence type="ECO:0000256" key="5">
    <source>
        <dbReference type="ARBA" id="ARBA00022691"/>
    </source>
</evidence>
<dbReference type="NCBIfam" id="TIGR00571">
    <property type="entry name" value="dam"/>
    <property type="match status" value="1"/>
</dbReference>
<dbReference type="RefSeq" id="WP_016177977.1">
    <property type="nucleotide sequence ID" value="NZ_KE136357.1"/>
</dbReference>
<feature type="binding site" evidence="7">
    <location>
        <position position="63"/>
    </location>
    <ligand>
        <name>S-adenosyl-L-methionine</name>
        <dbReference type="ChEBI" id="CHEBI:59789"/>
    </ligand>
</feature>
<dbReference type="PIRSF" id="PIRSF000398">
    <property type="entry name" value="M_m6A_EcoRV"/>
    <property type="match status" value="1"/>
</dbReference>
<evidence type="ECO:0000313" key="9">
    <source>
        <dbReference type="EMBL" id="EOT51868.1"/>
    </source>
</evidence>
<keyword evidence="3 8" id="KW-0489">Methyltransferase</keyword>
<gene>
    <name evidence="10" type="ORF">I570_01812</name>
    <name evidence="9" type="ORF">OMU_00071</name>
</gene>
<dbReference type="SUPFAM" id="SSF53335">
    <property type="entry name" value="S-adenosyl-L-methionine-dependent methyltransferases"/>
    <property type="match status" value="1"/>
</dbReference>
<reference evidence="9 11" key="1">
    <citation type="submission" date="2013-03" db="EMBL/GenBank/DDBJ databases">
        <title>The Genome Sequence of Enterococcus avium ATCC_14025 (Illumina only assembly).</title>
        <authorList>
            <consortium name="The Broad Institute Genomics Platform"/>
            <consortium name="The Broad Institute Genome Sequencing Center for Infectious Disease"/>
            <person name="Earl A."/>
            <person name="Russ C."/>
            <person name="Gilmore M."/>
            <person name="Surin D."/>
            <person name="Walker B."/>
            <person name="Young S."/>
            <person name="Zeng Q."/>
            <person name="Gargeya S."/>
            <person name="Fitzgerald M."/>
            <person name="Haas B."/>
            <person name="Abouelleil A."/>
            <person name="Allen A.W."/>
            <person name="Alvarado L."/>
            <person name="Arachchi H.M."/>
            <person name="Berlin A.M."/>
            <person name="Chapman S.B."/>
            <person name="Gainer-Dewar J."/>
            <person name="Goldberg J."/>
            <person name="Griggs A."/>
            <person name="Gujja S."/>
            <person name="Hansen M."/>
            <person name="Howarth C."/>
            <person name="Imamovic A."/>
            <person name="Ireland A."/>
            <person name="Larimer J."/>
            <person name="McCowan C."/>
            <person name="Murphy C."/>
            <person name="Pearson M."/>
            <person name="Poon T.W."/>
            <person name="Priest M."/>
            <person name="Roberts A."/>
            <person name="Saif S."/>
            <person name="Shea T."/>
            <person name="Sisk P."/>
            <person name="Sykes S."/>
            <person name="Wortman J."/>
            <person name="Nusbaum C."/>
            <person name="Birren B."/>
        </authorList>
    </citation>
    <scope>NUCLEOTIDE SEQUENCE [LARGE SCALE GENOMIC DNA]</scope>
    <source>
        <strain evidence="9 11">ATCC 14025</strain>
    </source>
</reference>
<dbReference type="PRINTS" id="PR00505">
    <property type="entry name" value="D12N6MTFRASE"/>
</dbReference>
<dbReference type="InterPro" id="IPR012263">
    <property type="entry name" value="M_m6A_EcoRV"/>
</dbReference>
<keyword evidence="5 8" id="KW-0949">S-adenosyl-L-methionine</keyword>
<dbReference type="Gene3D" id="1.10.1020.10">
    <property type="entry name" value="Adenine-specific Methyltransferase, Domain 2"/>
    <property type="match status" value="1"/>
</dbReference>
<comment type="similarity">
    <text evidence="1 8">Belongs to the N(4)/N(6)-methyltransferase family.</text>
</comment>
<feature type="binding site" evidence="7">
    <location>
        <position position="20"/>
    </location>
    <ligand>
        <name>S-adenosyl-L-methionine</name>
        <dbReference type="ChEBI" id="CHEBI:59789"/>
    </ligand>
</feature>
<name>A0AAV3J636_ENTAV</name>
<evidence type="ECO:0000256" key="8">
    <source>
        <dbReference type="RuleBase" id="RU361257"/>
    </source>
</evidence>
<evidence type="ECO:0000313" key="11">
    <source>
        <dbReference type="Proteomes" id="UP000014104"/>
    </source>
</evidence>
<feature type="binding site" evidence="7">
    <location>
        <position position="184"/>
    </location>
    <ligand>
        <name>S-adenosyl-L-methionine</name>
        <dbReference type="ChEBI" id="CHEBI:59789"/>
    </ligand>
</feature>
<dbReference type="PROSITE" id="PS00092">
    <property type="entry name" value="N6_MTASE"/>
    <property type="match status" value="1"/>
</dbReference>
<dbReference type="InterPro" id="IPR029063">
    <property type="entry name" value="SAM-dependent_MTases_sf"/>
</dbReference>
<feature type="binding site" evidence="7">
    <location>
        <position position="16"/>
    </location>
    <ligand>
        <name>S-adenosyl-L-methionine</name>
        <dbReference type="ChEBI" id="CHEBI:59789"/>
    </ligand>
</feature>
<dbReference type="EMBL" id="AHYV01000002">
    <property type="protein sequence ID" value="EOT51868.1"/>
    <property type="molecule type" value="Genomic_DNA"/>
</dbReference>
<evidence type="ECO:0000256" key="6">
    <source>
        <dbReference type="ARBA" id="ARBA00047942"/>
    </source>
</evidence>
<evidence type="ECO:0000256" key="7">
    <source>
        <dbReference type="PIRSR" id="PIRSR000398-1"/>
    </source>
</evidence>
<evidence type="ECO:0000313" key="10">
    <source>
        <dbReference type="EMBL" id="EOU23946.1"/>
    </source>
</evidence>
<evidence type="ECO:0000256" key="4">
    <source>
        <dbReference type="ARBA" id="ARBA00022679"/>
    </source>
</evidence>
<evidence type="ECO:0000313" key="12">
    <source>
        <dbReference type="Proteomes" id="UP000014107"/>
    </source>
</evidence>
<dbReference type="GO" id="GO:0009007">
    <property type="term" value="F:site-specific DNA-methyltransferase (adenine-specific) activity"/>
    <property type="evidence" value="ECO:0007669"/>
    <property type="project" value="UniProtKB-UniRule"/>
</dbReference>
<comment type="catalytic activity">
    <reaction evidence="6 8">
        <text>a 2'-deoxyadenosine in DNA + S-adenosyl-L-methionine = an N(6)-methyl-2'-deoxyadenosine in DNA + S-adenosyl-L-homocysteine + H(+)</text>
        <dbReference type="Rhea" id="RHEA:15197"/>
        <dbReference type="Rhea" id="RHEA-COMP:12418"/>
        <dbReference type="Rhea" id="RHEA-COMP:12419"/>
        <dbReference type="ChEBI" id="CHEBI:15378"/>
        <dbReference type="ChEBI" id="CHEBI:57856"/>
        <dbReference type="ChEBI" id="CHEBI:59789"/>
        <dbReference type="ChEBI" id="CHEBI:90615"/>
        <dbReference type="ChEBI" id="CHEBI:90616"/>
        <dbReference type="EC" id="2.1.1.72"/>
    </reaction>
</comment>
<keyword evidence="4 8" id="KW-0808">Transferase</keyword>